<dbReference type="eggNOG" id="COG3025">
    <property type="taxonomic scope" value="Bacteria"/>
</dbReference>
<dbReference type="GO" id="GO:0046872">
    <property type="term" value="F:metal ion binding"/>
    <property type="evidence" value="ECO:0007669"/>
    <property type="project" value="TreeGrafter"/>
</dbReference>
<dbReference type="InterPro" id="IPR023577">
    <property type="entry name" value="CYTH_domain"/>
</dbReference>
<evidence type="ECO:0000259" key="2">
    <source>
        <dbReference type="PROSITE" id="PS51708"/>
    </source>
</evidence>
<dbReference type="SUPFAM" id="SSF55154">
    <property type="entry name" value="CYTH-like phosphatases"/>
    <property type="match status" value="1"/>
</dbReference>
<dbReference type="EMBL" id="JMTB01000117">
    <property type="protein sequence ID" value="KFB99169.1"/>
    <property type="molecule type" value="Genomic_DNA"/>
</dbReference>
<dbReference type="InterPro" id="IPR007899">
    <property type="entry name" value="CHAD_dom"/>
</dbReference>
<dbReference type="GO" id="GO:0050355">
    <property type="term" value="F:inorganic triphosphate phosphatase activity"/>
    <property type="evidence" value="ECO:0007669"/>
    <property type="project" value="InterPro"/>
</dbReference>
<dbReference type="Pfam" id="PF01928">
    <property type="entry name" value="CYTH"/>
    <property type="match status" value="1"/>
</dbReference>
<reference evidence="4" key="1">
    <citation type="submission" date="2014-05" db="EMBL/GenBank/DDBJ databases">
        <title>ATOL: Assembling a taxonomically balanced genome-scale reconstruction of the evolutionary history of the Enterobacteriaceae.</title>
        <authorList>
            <person name="Plunkett G. III"/>
            <person name="Neeno-Eckwall E.C."/>
            <person name="Glasner J.D."/>
            <person name="Perna N.T."/>
        </authorList>
    </citation>
    <scope>NUCLEOTIDE SEQUENCE [LARGE SCALE GENOMIC DNA]</scope>
    <source>
        <strain evidence="4">ATCC 49490</strain>
    </source>
</reference>
<feature type="domain" description="CYTH" evidence="1">
    <location>
        <begin position="2"/>
        <end position="202"/>
    </location>
</feature>
<dbReference type="Pfam" id="PF05235">
    <property type="entry name" value="CHAD"/>
    <property type="match status" value="1"/>
</dbReference>
<keyword evidence="4" id="KW-1185">Reference proteome</keyword>
<dbReference type="GO" id="GO:0004016">
    <property type="term" value="F:adenylate cyclase activity"/>
    <property type="evidence" value="ECO:0007669"/>
    <property type="project" value="UniProtKB-EC"/>
</dbReference>
<dbReference type="SMART" id="SM01118">
    <property type="entry name" value="CYTH"/>
    <property type="match status" value="1"/>
</dbReference>
<dbReference type="AlphaFoldDB" id="A0A084ZNX5"/>
<organism evidence="3 4">
    <name type="scientific">Trabulsiella guamensis ATCC 49490</name>
    <dbReference type="NCBI Taxonomy" id="1005994"/>
    <lineage>
        <taxon>Bacteria</taxon>
        <taxon>Pseudomonadati</taxon>
        <taxon>Pseudomonadota</taxon>
        <taxon>Gammaproteobacteria</taxon>
        <taxon>Enterobacterales</taxon>
        <taxon>Enterobacteriaceae</taxon>
        <taxon>Trabulsiella</taxon>
    </lineage>
</organism>
<comment type="caution">
    <text evidence="3">The sequence shown here is derived from an EMBL/GenBank/DDBJ whole genome shotgun (WGS) entry which is preliminary data.</text>
</comment>
<name>A0A084ZNX5_9ENTR</name>
<dbReference type="InterPro" id="IPR039013">
    <property type="entry name" value="YgiF"/>
</dbReference>
<dbReference type="FunFam" id="2.40.320.10:FF:000002">
    <property type="entry name" value="Adenylate cyclase"/>
    <property type="match status" value="1"/>
</dbReference>
<dbReference type="CDD" id="cd07756">
    <property type="entry name" value="CYTH-like_Pase_CHAD"/>
    <property type="match status" value="1"/>
</dbReference>
<dbReference type="InterPro" id="IPR033469">
    <property type="entry name" value="CYTH-like_dom_sf"/>
</dbReference>
<dbReference type="RefSeq" id="WP_038161785.1">
    <property type="nucleotide sequence ID" value="NZ_JMTB01000117.1"/>
</dbReference>
<gene>
    <name evidence="3" type="ORF">GTGU_04171</name>
</gene>
<protein>
    <submittedName>
        <fullName evidence="3">Adenylate cyclase</fullName>
        <ecNumber evidence="3">4.6.1.1</ecNumber>
    </submittedName>
</protein>
<dbReference type="PROSITE" id="PS51707">
    <property type="entry name" value="CYTH"/>
    <property type="match status" value="1"/>
</dbReference>
<dbReference type="PANTHER" id="PTHR39569:SF1">
    <property type="entry name" value="INORGANIC TRIPHOSPHATASE"/>
    <property type="match status" value="1"/>
</dbReference>
<keyword evidence="3" id="KW-0456">Lyase</keyword>
<evidence type="ECO:0000259" key="1">
    <source>
        <dbReference type="PROSITE" id="PS51707"/>
    </source>
</evidence>
<evidence type="ECO:0000313" key="4">
    <source>
        <dbReference type="Proteomes" id="UP000028630"/>
    </source>
</evidence>
<feature type="domain" description="CHAD" evidence="2">
    <location>
        <begin position="218"/>
        <end position="433"/>
    </location>
</feature>
<dbReference type="Gene3D" id="2.40.320.10">
    <property type="entry name" value="Hypothetical Protein Pfu-838710-001"/>
    <property type="match status" value="1"/>
</dbReference>
<dbReference type="PROSITE" id="PS51708">
    <property type="entry name" value="CHAD"/>
    <property type="match status" value="1"/>
</dbReference>
<dbReference type="Proteomes" id="UP000028630">
    <property type="component" value="Unassembled WGS sequence"/>
</dbReference>
<proteinExistence type="predicted"/>
<dbReference type="PANTHER" id="PTHR39569">
    <property type="entry name" value="INORGANIC TRIPHOSPHATASE"/>
    <property type="match status" value="1"/>
</dbReference>
<sequence length="433" mass="48868">MAQEIELKFIVCGEGVETLRQHLSTLTTEHHPAGELLNIYYETADNWLRSHDMGLRIRGVQGRYEMTMKIAGRVVGGLHQRPEYNIELDKPELALERFPAEVWPDGELPADLASRVQPLFSTNFEREKWLVNEGDSRIEIALDRGEVKAGEHHEPICELELELLSGRTEDVLKLSHQLVGLAVLRQGSLSKAARGYHLAQGNAEREIKSLSVLPLVAKASVEQGMTAALENALAHWQYHEELWIRGNDNARPEIMNAIARIRHALMLFGGLVPRKASARLRDQLTLAEATLTSAVSAQTAAYDVQTAQAKLTLTEWLVMRGWQPFIDEKTQPKLADSFKRFADVQLSRVAAELKKAFAHPLGDRYADQLPRLARDLDSVMLLAGYYPETAVQAWLESWQGLSQSIAHRQRNDIELFRNEALNAEPFWLHSGKR</sequence>
<dbReference type="OrthoDB" id="3034217at2"/>
<accession>A0A084ZNX5</accession>
<evidence type="ECO:0000313" key="3">
    <source>
        <dbReference type="EMBL" id="KFB99169.1"/>
    </source>
</evidence>
<dbReference type="EC" id="4.6.1.1" evidence="3"/>